<keyword evidence="3" id="KW-1185">Reference proteome</keyword>
<evidence type="ECO:0000313" key="2">
    <source>
        <dbReference type="EMBL" id="GBF80895.1"/>
    </source>
</evidence>
<proteinExistence type="predicted"/>
<accession>A0A401IHV6</accession>
<comment type="caution">
    <text evidence="2">The sequence shown here is derived from an EMBL/GenBank/DDBJ whole genome shotgun (WGS) entry which is preliminary data.</text>
</comment>
<dbReference type="RefSeq" id="WP_124974750.1">
    <property type="nucleotide sequence ID" value="NZ_BDQK01000013.1"/>
</dbReference>
<organism evidence="2 3">
    <name type="scientific">Aphanothece sacrum FPU1</name>
    <dbReference type="NCBI Taxonomy" id="1920663"/>
    <lineage>
        <taxon>Bacteria</taxon>
        <taxon>Bacillati</taxon>
        <taxon>Cyanobacteriota</taxon>
        <taxon>Cyanophyceae</taxon>
        <taxon>Oscillatoriophycideae</taxon>
        <taxon>Chroococcales</taxon>
        <taxon>Aphanothecaceae</taxon>
        <taxon>Aphanothece</taxon>
    </lineage>
</organism>
<name>A0A401IHV6_APHSA</name>
<sequence>MKTISTLVVISLLIFFVAGDSFLPKPLSTISFNTRNSVNKMLLGLMPNPKIEKPSKQHDNEVNRMEQRVKGERGSLLDNN</sequence>
<dbReference type="EMBL" id="BDQK01000013">
    <property type="protein sequence ID" value="GBF80895.1"/>
    <property type="molecule type" value="Genomic_DNA"/>
</dbReference>
<dbReference type="Proteomes" id="UP000287247">
    <property type="component" value="Unassembled WGS sequence"/>
</dbReference>
<gene>
    <name evidence="2" type="ORF">AsFPU1_2304</name>
</gene>
<dbReference type="OrthoDB" id="468366at2"/>
<protein>
    <submittedName>
        <fullName evidence="2">Uncharacterized protein</fullName>
    </submittedName>
</protein>
<evidence type="ECO:0000313" key="3">
    <source>
        <dbReference type="Proteomes" id="UP000287247"/>
    </source>
</evidence>
<feature type="compositionally biased region" description="Basic and acidic residues" evidence="1">
    <location>
        <begin position="50"/>
        <end position="80"/>
    </location>
</feature>
<dbReference type="AlphaFoldDB" id="A0A401IHV6"/>
<evidence type="ECO:0000256" key="1">
    <source>
        <dbReference type="SAM" id="MobiDB-lite"/>
    </source>
</evidence>
<feature type="region of interest" description="Disordered" evidence="1">
    <location>
        <begin position="49"/>
        <end position="80"/>
    </location>
</feature>
<reference evidence="3" key="1">
    <citation type="submission" date="2017-05" db="EMBL/GenBank/DDBJ databases">
        <title>Physiological properties and genetic analysis related to exopolysaccharide production of fresh-water unicellular cyanobacterium Aphanothece sacrum, Suizenji Nori, that has been cultured as a food source in Japan.</title>
        <authorList>
            <person name="Kanesaki Y."/>
            <person name="Yoshikawa S."/>
            <person name="Ohki K."/>
        </authorList>
    </citation>
    <scope>NUCLEOTIDE SEQUENCE [LARGE SCALE GENOMIC DNA]</scope>
    <source>
        <strain evidence="3">FPU1</strain>
    </source>
</reference>